<keyword evidence="4 7" id="KW-0677">Repeat</keyword>
<dbReference type="UniPathway" id="UPA00973"/>
<evidence type="ECO:0000256" key="1">
    <source>
        <dbReference type="ARBA" id="ARBA00022516"/>
    </source>
</evidence>
<dbReference type="EC" id="2.3.1.191" evidence="7"/>
<evidence type="ECO:0000313" key="10">
    <source>
        <dbReference type="Proteomes" id="UP000190460"/>
    </source>
</evidence>
<dbReference type="SUPFAM" id="SSF51161">
    <property type="entry name" value="Trimeric LpxA-like enzymes"/>
    <property type="match status" value="1"/>
</dbReference>
<comment type="similarity">
    <text evidence="7">Belongs to the transferase hexapeptide repeat family. LpxD subfamily.</text>
</comment>
<keyword evidence="5 7" id="KW-0443">Lipid metabolism</keyword>
<dbReference type="Pfam" id="PF00132">
    <property type="entry name" value="Hexapep"/>
    <property type="match status" value="3"/>
</dbReference>
<dbReference type="NCBIfam" id="TIGR01853">
    <property type="entry name" value="lipid_A_lpxD"/>
    <property type="match status" value="1"/>
</dbReference>
<name>A0A1T4WWX1_9GAMM</name>
<dbReference type="STRING" id="92487.SAMN02745130_02207"/>
<keyword evidence="10" id="KW-1185">Reference proteome</keyword>
<dbReference type="HAMAP" id="MF_00523">
    <property type="entry name" value="LpxD"/>
    <property type="match status" value="1"/>
</dbReference>
<evidence type="ECO:0000313" key="9">
    <source>
        <dbReference type="EMBL" id="SKA81872.1"/>
    </source>
</evidence>
<evidence type="ECO:0000256" key="7">
    <source>
        <dbReference type="HAMAP-Rule" id="MF_00523"/>
    </source>
</evidence>
<comment type="subunit">
    <text evidence="7">Homotrimer.</text>
</comment>
<feature type="domain" description="UDP-3-O-[3-hydroxymyristoyl] glucosamine N-acyltransferase non-repeat region" evidence="8">
    <location>
        <begin position="25"/>
        <end position="90"/>
    </location>
</feature>
<comment type="pathway">
    <text evidence="7">Bacterial outer membrane biogenesis; LPS lipid A biosynthesis.</text>
</comment>
<dbReference type="EMBL" id="FUYB01000010">
    <property type="protein sequence ID" value="SKA81872.1"/>
    <property type="molecule type" value="Genomic_DNA"/>
</dbReference>
<dbReference type="Gene3D" id="1.20.5.170">
    <property type="match status" value="1"/>
</dbReference>
<comment type="function">
    <text evidence="7">Catalyzes the N-acylation of UDP-3-O-acylglucosamine using 3-hydroxyacyl-ACP as the acyl donor. Is involved in the biosynthesis of lipid A, a phosphorylated glycolipid that anchors the lipopolysaccharide to the outer membrane of the cell.</text>
</comment>
<accession>A0A1T4WWX1</accession>
<dbReference type="GO" id="GO:0103118">
    <property type="term" value="F:UDP-3-O-[(3R)-3-hydroxyacyl]-glucosamine N-acyltransferase activity"/>
    <property type="evidence" value="ECO:0007669"/>
    <property type="project" value="UniProtKB-EC"/>
</dbReference>
<comment type="catalytic activity">
    <reaction evidence="7">
        <text>a UDP-3-O-[(3R)-3-hydroxyacyl]-alpha-D-glucosamine + a (3R)-hydroxyacyl-[ACP] = a UDP-2-N,3-O-bis[(3R)-3-hydroxyacyl]-alpha-D-glucosamine + holo-[ACP] + H(+)</text>
        <dbReference type="Rhea" id="RHEA:53836"/>
        <dbReference type="Rhea" id="RHEA-COMP:9685"/>
        <dbReference type="Rhea" id="RHEA-COMP:9945"/>
        <dbReference type="ChEBI" id="CHEBI:15378"/>
        <dbReference type="ChEBI" id="CHEBI:64479"/>
        <dbReference type="ChEBI" id="CHEBI:78827"/>
        <dbReference type="ChEBI" id="CHEBI:137740"/>
        <dbReference type="ChEBI" id="CHEBI:137748"/>
        <dbReference type="EC" id="2.3.1.191"/>
    </reaction>
</comment>
<gene>
    <name evidence="7" type="primary">lpxD</name>
    <name evidence="9" type="ORF">SAMN02745130_02207</name>
</gene>
<evidence type="ECO:0000256" key="3">
    <source>
        <dbReference type="ARBA" id="ARBA00022679"/>
    </source>
</evidence>
<dbReference type="InterPro" id="IPR020573">
    <property type="entry name" value="UDP_GlcNAc_AcTrfase_non-rep"/>
</dbReference>
<evidence type="ECO:0000256" key="4">
    <source>
        <dbReference type="ARBA" id="ARBA00022737"/>
    </source>
</evidence>
<evidence type="ECO:0000256" key="2">
    <source>
        <dbReference type="ARBA" id="ARBA00022556"/>
    </source>
</evidence>
<dbReference type="GO" id="GO:0016020">
    <property type="term" value="C:membrane"/>
    <property type="evidence" value="ECO:0007669"/>
    <property type="project" value="GOC"/>
</dbReference>
<dbReference type="GO" id="GO:0009245">
    <property type="term" value="P:lipid A biosynthetic process"/>
    <property type="evidence" value="ECO:0007669"/>
    <property type="project" value="UniProtKB-UniRule"/>
</dbReference>
<keyword evidence="3 7" id="KW-0808">Transferase</keyword>
<keyword evidence="6 7" id="KW-0012">Acyltransferase</keyword>
<dbReference type="Proteomes" id="UP000190460">
    <property type="component" value="Unassembled WGS sequence"/>
</dbReference>
<dbReference type="AlphaFoldDB" id="A0A1T4WWX1"/>
<dbReference type="InterPro" id="IPR007691">
    <property type="entry name" value="LpxD"/>
</dbReference>
<dbReference type="PANTHER" id="PTHR43378">
    <property type="entry name" value="UDP-3-O-ACYLGLUCOSAMINE N-ACYLTRANSFERASE"/>
    <property type="match status" value="1"/>
</dbReference>
<evidence type="ECO:0000259" key="8">
    <source>
        <dbReference type="Pfam" id="PF04613"/>
    </source>
</evidence>
<organism evidence="9 10">
    <name type="scientific">Thiothrix eikelboomii</name>
    <dbReference type="NCBI Taxonomy" id="92487"/>
    <lineage>
        <taxon>Bacteria</taxon>
        <taxon>Pseudomonadati</taxon>
        <taxon>Pseudomonadota</taxon>
        <taxon>Gammaproteobacteria</taxon>
        <taxon>Thiotrichales</taxon>
        <taxon>Thiotrichaceae</taxon>
        <taxon>Thiothrix</taxon>
    </lineage>
</organism>
<dbReference type="Pfam" id="PF04613">
    <property type="entry name" value="LpxD"/>
    <property type="match status" value="1"/>
</dbReference>
<evidence type="ECO:0000256" key="6">
    <source>
        <dbReference type="ARBA" id="ARBA00023315"/>
    </source>
</evidence>
<dbReference type="NCBIfam" id="NF002060">
    <property type="entry name" value="PRK00892.1"/>
    <property type="match status" value="1"/>
</dbReference>
<protein>
    <recommendedName>
        <fullName evidence="7">UDP-3-O-acylglucosamine N-acyltransferase</fullName>
        <ecNumber evidence="7">2.3.1.191</ecNumber>
    </recommendedName>
</protein>
<dbReference type="RefSeq" id="WP_078922694.1">
    <property type="nucleotide sequence ID" value="NZ_FUYB01000010.1"/>
</dbReference>
<dbReference type="InterPro" id="IPR011004">
    <property type="entry name" value="Trimer_LpxA-like_sf"/>
</dbReference>
<dbReference type="CDD" id="cd03352">
    <property type="entry name" value="LbH_LpxD"/>
    <property type="match status" value="1"/>
</dbReference>
<keyword evidence="2 7" id="KW-0441">Lipid A biosynthesis</keyword>
<dbReference type="Gene3D" id="3.40.1390.10">
    <property type="entry name" value="MurE/MurF, N-terminal domain"/>
    <property type="match status" value="1"/>
</dbReference>
<dbReference type="InterPro" id="IPR001451">
    <property type="entry name" value="Hexapep"/>
</dbReference>
<feature type="active site" description="Proton acceptor" evidence="7">
    <location>
        <position position="240"/>
    </location>
</feature>
<dbReference type="PANTHER" id="PTHR43378:SF2">
    <property type="entry name" value="UDP-3-O-ACYLGLUCOSAMINE N-ACYLTRANSFERASE 1, MITOCHONDRIAL-RELATED"/>
    <property type="match status" value="1"/>
</dbReference>
<reference evidence="9 10" key="1">
    <citation type="submission" date="2017-02" db="EMBL/GenBank/DDBJ databases">
        <authorList>
            <person name="Peterson S.W."/>
        </authorList>
    </citation>
    <scope>NUCLEOTIDE SEQUENCE [LARGE SCALE GENOMIC DNA]</scope>
    <source>
        <strain evidence="9 10">ATCC 49788</strain>
    </source>
</reference>
<keyword evidence="1 7" id="KW-0444">Lipid biosynthesis</keyword>
<proteinExistence type="inferred from homology"/>
<sequence>MSKTWTLAELAAATQTQIQGQANKLIHAVASIEHAQAQELSYIRDRKYVHLLPTSKAGALILTADLAAHYQGDALISTNPYLTYARVVTLFNPMVRPAAGIHPSAVIAEDVELGEGVHIGAHAVLEAGVRVGAETVIGAGCVLGTKVKLGAHSLLYPKVVLYSDTEIGDRALIHSGAVIGADGFGFVPEAAGWYKIPQVGNVVIGDDVEIGANTCIDRAAMGSTRIGNGVKLDNHIHLAHNVQIGDHTVIAGCTGIAGSARIGSHCQISGMCSIAGHLTIADRVIITGTSFVINSITEPGVYSSGVTVEEHSLWRKNAVRFRQLDQMARRLAKLEKQLAELQKNKD</sequence>
<dbReference type="GO" id="GO:0016410">
    <property type="term" value="F:N-acyltransferase activity"/>
    <property type="evidence" value="ECO:0007669"/>
    <property type="project" value="InterPro"/>
</dbReference>
<evidence type="ECO:0000256" key="5">
    <source>
        <dbReference type="ARBA" id="ARBA00023098"/>
    </source>
</evidence>
<dbReference type="Gene3D" id="2.160.10.10">
    <property type="entry name" value="Hexapeptide repeat proteins"/>
    <property type="match status" value="1"/>
</dbReference>
<dbReference type="OrthoDB" id="9784739at2"/>